<keyword evidence="1" id="KW-1133">Transmembrane helix</keyword>
<keyword evidence="3" id="KW-1185">Reference proteome</keyword>
<feature type="transmembrane region" description="Helical" evidence="1">
    <location>
        <begin position="38"/>
        <end position="57"/>
    </location>
</feature>
<accession>M0MUR5</accession>
<feature type="transmembrane region" description="Helical" evidence="1">
    <location>
        <begin position="12"/>
        <end position="32"/>
    </location>
</feature>
<dbReference type="PATRIC" id="fig|1227456.3.peg.3794"/>
<dbReference type="Proteomes" id="UP000011625">
    <property type="component" value="Unassembled WGS sequence"/>
</dbReference>
<sequence>MNGIHERPIVRIVVGGIATGLFVLFGFAAVGYLLSGDAFGVVTLNVGLAVVTGALACHEFRAFDRCCNR</sequence>
<reference evidence="2 3" key="1">
    <citation type="journal article" date="2014" name="PLoS Genet.">
        <title>Phylogenetically driven sequencing of extremely halophilic archaea reveals strategies for static and dynamic osmo-response.</title>
        <authorList>
            <person name="Becker E.A."/>
            <person name="Seitzer P.M."/>
            <person name="Tritt A."/>
            <person name="Larsen D."/>
            <person name="Krusor M."/>
            <person name="Yao A.I."/>
            <person name="Wu D."/>
            <person name="Madern D."/>
            <person name="Eisen J.A."/>
            <person name="Darling A.E."/>
            <person name="Facciotti M.T."/>
        </authorList>
    </citation>
    <scope>NUCLEOTIDE SEQUENCE [LARGE SCALE GENOMIC DNA]</scope>
    <source>
        <strain evidence="2 3">DSM 8989</strain>
    </source>
</reference>
<evidence type="ECO:0000313" key="3">
    <source>
        <dbReference type="Proteomes" id="UP000011625"/>
    </source>
</evidence>
<evidence type="ECO:0000313" key="2">
    <source>
        <dbReference type="EMBL" id="EMA49043.1"/>
    </source>
</evidence>
<proteinExistence type="predicted"/>
<dbReference type="EMBL" id="AOME01000080">
    <property type="protein sequence ID" value="EMA49043.1"/>
    <property type="molecule type" value="Genomic_DNA"/>
</dbReference>
<name>M0MUR5_9EURY</name>
<evidence type="ECO:0000256" key="1">
    <source>
        <dbReference type="SAM" id="Phobius"/>
    </source>
</evidence>
<dbReference type="AlphaFoldDB" id="M0MUR5"/>
<dbReference type="STRING" id="1227456.C450_18654"/>
<gene>
    <name evidence="2" type="ORF">C450_18654</name>
</gene>
<organism evidence="2 3">
    <name type="scientific">Halococcus salifodinae DSM 8989</name>
    <dbReference type="NCBI Taxonomy" id="1227456"/>
    <lineage>
        <taxon>Archaea</taxon>
        <taxon>Methanobacteriati</taxon>
        <taxon>Methanobacteriota</taxon>
        <taxon>Stenosarchaea group</taxon>
        <taxon>Halobacteria</taxon>
        <taxon>Halobacteriales</taxon>
        <taxon>Halococcaceae</taxon>
        <taxon>Halococcus</taxon>
    </lineage>
</organism>
<protein>
    <submittedName>
        <fullName evidence="2">Uncharacterized protein</fullName>
    </submittedName>
</protein>
<keyword evidence="1" id="KW-0812">Transmembrane</keyword>
<keyword evidence="1" id="KW-0472">Membrane</keyword>
<comment type="caution">
    <text evidence="2">The sequence shown here is derived from an EMBL/GenBank/DDBJ whole genome shotgun (WGS) entry which is preliminary data.</text>
</comment>